<dbReference type="PRINTS" id="PR00702">
    <property type="entry name" value="ACRIFLAVINRP"/>
</dbReference>
<dbReference type="Pfam" id="PF00873">
    <property type="entry name" value="ACR_tran"/>
    <property type="match status" value="1"/>
</dbReference>
<organism evidence="2 3">
    <name type="scientific">Xanthomonas theicola</name>
    <dbReference type="NCBI Taxonomy" id="56464"/>
    <lineage>
        <taxon>Bacteria</taxon>
        <taxon>Pseudomonadati</taxon>
        <taxon>Pseudomonadota</taxon>
        <taxon>Gammaproteobacteria</taxon>
        <taxon>Lysobacterales</taxon>
        <taxon>Lysobacteraceae</taxon>
        <taxon>Xanthomonas</taxon>
    </lineage>
</organism>
<dbReference type="GO" id="GO:0042910">
    <property type="term" value="F:xenobiotic transmembrane transporter activity"/>
    <property type="evidence" value="ECO:0007669"/>
    <property type="project" value="TreeGrafter"/>
</dbReference>
<dbReference type="PANTHER" id="PTHR32063">
    <property type="match status" value="1"/>
</dbReference>
<dbReference type="InterPro" id="IPR027463">
    <property type="entry name" value="AcrB_DN_DC_subdom"/>
</dbReference>
<dbReference type="GO" id="GO:0005886">
    <property type="term" value="C:plasma membrane"/>
    <property type="evidence" value="ECO:0007669"/>
    <property type="project" value="TreeGrafter"/>
</dbReference>
<dbReference type="AlphaFoldDB" id="A0A2S6ZI85"/>
<feature type="transmembrane region" description="Helical" evidence="1">
    <location>
        <begin position="354"/>
        <end position="376"/>
    </location>
</feature>
<comment type="caution">
    <text evidence="2">The sequence shown here is derived from an EMBL/GenBank/DDBJ whole genome shotgun (WGS) entry which is preliminary data.</text>
</comment>
<feature type="transmembrane region" description="Helical" evidence="1">
    <location>
        <begin position="333"/>
        <end position="349"/>
    </location>
</feature>
<evidence type="ECO:0000256" key="1">
    <source>
        <dbReference type="SAM" id="Phobius"/>
    </source>
</evidence>
<protein>
    <submittedName>
        <fullName evidence="2">Transporter</fullName>
    </submittedName>
</protein>
<dbReference type="OrthoDB" id="9758297at2"/>
<dbReference type="SUPFAM" id="SSF82714">
    <property type="entry name" value="Multidrug efflux transporter AcrB TolC docking domain, DN and DC subdomains"/>
    <property type="match status" value="2"/>
</dbReference>
<proteinExistence type="predicted"/>
<keyword evidence="3" id="KW-1185">Reference proteome</keyword>
<feature type="transmembrane region" description="Helical" evidence="1">
    <location>
        <begin position="382"/>
        <end position="403"/>
    </location>
</feature>
<dbReference type="Gene3D" id="3.30.70.1320">
    <property type="entry name" value="Multidrug efflux transporter AcrB pore domain like"/>
    <property type="match status" value="1"/>
</dbReference>
<keyword evidence="1" id="KW-1133">Transmembrane helix</keyword>
<feature type="transmembrane region" description="Helical" evidence="1">
    <location>
        <begin position="877"/>
        <end position="898"/>
    </location>
</feature>
<dbReference type="RefSeq" id="WP_128419560.1">
    <property type="nucleotide sequence ID" value="NZ_CP049017.1"/>
</dbReference>
<feature type="transmembrane region" description="Helical" evidence="1">
    <location>
        <begin position="980"/>
        <end position="1003"/>
    </location>
</feature>
<dbReference type="SUPFAM" id="SSF82866">
    <property type="entry name" value="Multidrug efflux transporter AcrB transmembrane domain"/>
    <property type="match status" value="2"/>
</dbReference>
<feature type="transmembrane region" description="Helical" evidence="1">
    <location>
        <begin position="430"/>
        <end position="450"/>
    </location>
</feature>
<dbReference type="Proteomes" id="UP000239898">
    <property type="component" value="Unassembled WGS sequence"/>
</dbReference>
<dbReference type="EMBL" id="MIGX01000018">
    <property type="protein sequence ID" value="PPT91974.1"/>
    <property type="molecule type" value="Genomic_DNA"/>
</dbReference>
<dbReference type="PANTHER" id="PTHR32063:SF0">
    <property type="entry name" value="SWARMING MOTILITY PROTEIN SWRC"/>
    <property type="match status" value="1"/>
</dbReference>
<dbReference type="Gene3D" id="3.30.70.1430">
    <property type="entry name" value="Multidrug efflux transporter AcrB pore domain"/>
    <property type="match status" value="2"/>
</dbReference>
<accession>A0A2S6ZI85</accession>
<sequence>MSFVALVDRHAKSILAVAAALVIAGVVVAMTLPLGLFPQVAFPRVVVDLASGDRPATQTVLSVTRPAEEAIRSIPGVRAVRSASSRGSSQISVDFGWGRDMIASTLLVDAALAQALPTLPAGTRYDVRRMDPTVFPIISYSLTSDTLSQSRLHDLAQLDLAPRLASVPGLSRVKVQGGDIEEMQVEADPHLLANYGLSLDDLVSTVSASAQIQAVGRLQDRSKLSLIVAASDAQSLAQLQNIVVRSGPDGLVRLADVASVHPGSAPNWIHVAEDGHPAVLLNVYAQPDGNAVAIAKDVRQRLAATPLPTDVKLLNWYDQSRLVADAQASVREAIAIGLVLAGLILYLFLRNARIVLIAVVVVPAVIAVSALLLGALGMTFNIMTLGGIAAAVGLVIDDVIVIVEHVARRAGARGDGPSGRGQVLPAAREFLHPLTGSSLATLIVFVPLSFLGGVTGAFSRALAITMASSLTVSYLFAALVVPLLARRFIDFSRWKDPAEQRGGRLNRIHDALLEKASAKPLRLLWILVPLLVLGSVAWMQVPSGFMPKVDEGGFVMDFRSPPGTSLQETERELLQLDALLKAQPEVETFSRRTGTGLGGGLGEPHHGDYFVHLTADHARSTEEVMSAVRAQATARIPGLEVELAQLMEDLIGDLTAVPQPIEVKLYAEDQTVLIPQAQTVARLIAGIPGIVEVKDGANLAGDGIDLKVDPARAGMESVAPAAVGSAVNTAINGVIAAQLPTASKLVDVRVRATGATGLTREGLQDLPVRAPDGHVFPLKRVADLTPVSGEPEIGRDDLQPMIAVTARIEGRGIGAAAADVRKALDRPGVLAPGVRYAMGGLYAQQQQAFTGLIAVFIAAFVAELILLLVLYEDLWAALVIVGTSLFSTTAVFTALWITGVELNITALMGMTMVMGISTEMAIFLVSEFQDLARHLPRRQALLEATRNRLRPITMTTLAAVLTLLPLAFALGRGAGIQQPLAISIIAGLALQYPLVLVVLPVALNAVPLGFGRQQPDPAAHAA</sequence>
<evidence type="ECO:0000313" key="2">
    <source>
        <dbReference type="EMBL" id="PPT91974.1"/>
    </source>
</evidence>
<feature type="transmembrane region" description="Helical" evidence="1">
    <location>
        <begin position="462"/>
        <end position="485"/>
    </location>
</feature>
<dbReference type="Gene3D" id="3.30.2090.10">
    <property type="entry name" value="Multidrug efflux transporter AcrB TolC docking domain, DN and DC subdomains"/>
    <property type="match status" value="2"/>
</dbReference>
<feature type="transmembrane region" description="Helical" evidence="1">
    <location>
        <begin position="904"/>
        <end position="928"/>
    </location>
</feature>
<dbReference type="SUPFAM" id="SSF82693">
    <property type="entry name" value="Multidrug efflux transporter AcrB pore domain, PN1, PN2, PC1 and PC2 subdomains"/>
    <property type="match status" value="3"/>
</dbReference>
<feature type="transmembrane region" description="Helical" evidence="1">
    <location>
        <begin position="848"/>
        <end position="870"/>
    </location>
</feature>
<dbReference type="InterPro" id="IPR001036">
    <property type="entry name" value="Acrflvin-R"/>
</dbReference>
<dbReference type="Gene3D" id="3.30.70.1440">
    <property type="entry name" value="Multidrug efflux transporter AcrB pore domain"/>
    <property type="match status" value="1"/>
</dbReference>
<gene>
    <name evidence="2" type="ORF">XthCFBP4691_05860</name>
</gene>
<feature type="transmembrane region" description="Helical" evidence="1">
    <location>
        <begin position="949"/>
        <end position="968"/>
    </location>
</feature>
<dbReference type="Gene3D" id="1.20.1640.10">
    <property type="entry name" value="Multidrug efflux transporter AcrB transmembrane domain"/>
    <property type="match status" value="2"/>
</dbReference>
<keyword evidence="1" id="KW-0812">Transmembrane</keyword>
<feature type="transmembrane region" description="Helical" evidence="1">
    <location>
        <begin position="523"/>
        <end position="541"/>
    </location>
</feature>
<evidence type="ECO:0000313" key="3">
    <source>
        <dbReference type="Proteomes" id="UP000239898"/>
    </source>
</evidence>
<name>A0A2S6ZI85_9XANT</name>
<keyword evidence="1" id="KW-0472">Membrane</keyword>
<reference evidence="2 3" key="1">
    <citation type="submission" date="2016-08" db="EMBL/GenBank/DDBJ databases">
        <title>Evolution of the type three secretion system and type three effector repertoires in Xanthomonas.</title>
        <authorList>
            <person name="Merda D."/>
            <person name="Briand M."/>
            <person name="Bosis E."/>
            <person name="Rousseau C."/>
            <person name="Portier P."/>
            <person name="Jacques M.-A."/>
            <person name="Fischer-Le Saux M."/>
        </authorList>
    </citation>
    <scope>NUCLEOTIDE SEQUENCE [LARGE SCALE GENOMIC DNA]</scope>
    <source>
        <strain evidence="2 3">CFBP 4691</strain>
    </source>
</reference>